<evidence type="ECO:0000313" key="1">
    <source>
        <dbReference type="EMBL" id="GGH14744.1"/>
    </source>
</evidence>
<evidence type="ECO:0000313" key="2">
    <source>
        <dbReference type="Proteomes" id="UP000603912"/>
    </source>
</evidence>
<keyword evidence="2" id="KW-1185">Reference proteome</keyword>
<organism evidence="1 2">
    <name type="scientific">Alsobacter metallidurans</name>
    <dbReference type="NCBI Taxonomy" id="340221"/>
    <lineage>
        <taxon>Bacteria</taxon>
        <taxon>Pseudomonadati</taxon>
        <taxon>Pseudomonadota</taxon>
        <taxon>Alphaproteobacteria</taxon>
        <taxon>Hyphomicrobiales</taxon>
        <taxon>Alsobacteraceae</taxon>
        <taxon>Alsobacter</taxon>
    </lineage>
</organism>
<dbReference type="RefSeq" id="WP_188516964.1">
    <property type="nucleotide sequence ID" value="NZ_BMES01000001.1"/>
</dbReference>
<name>A0A917I5G4_9HYPH</name>
<protein>
    <submittedName>
        <fullName evidence="1">Uncharacterized protein</fullName>
    </submittedName>
</protein>
<reference evidence="1" key="1">
    <citation type="journal article" date="2014" name="Int. J. Syst. Evol. Microbiol.">
        <title>Complete genome sequence of Corynebacterium casei LMG S-19264T (=DSM 44701T), isolated from a smear-ripened cheese.</title>
        <authorList>
            <consortium name="US DOE Joint Genome Institute (JGI-PGF)"/>
            <person name="Walter F."/>
            <person name="Albersmeier A."/>
            <person name="Kalinowski J."/>
            <person name="Ruckert C."/>
        </authorList>
    </citation>
    <scope>NUCLEOTIDE SEQUENCE</scope>
    <source>
        <strain evidence="1">CGMCC 1.12214</strain>
    </source>
</reference>
<sequence length="75" mass="8039">MAKAPKAKAAAAVGLIEGLHGLIGEHSDEARYHAAAVLHQLRQRAEELRAILPHIPRDILSDDIAAQVDALTETL</sequence>
<gene>
    <name evidence="1" type="ORF">GCM10007036_14260</name>
</gene>
<dbReference type="AlphaFoldDB" id="A0A917I5G4"/>
<dbReference type="EMBL" id="BMES01000001">
    <property type="protein sequence ID" value="GGH14744.1"/>
    <property type="molecule type" value="Genomic_DNA"/>
</dbReference>
<accession>A0A917I5G4</accession>
<comment type="caution">
    <text evidence="1">The sequence shown here is derived from an EMBL/GenBank/DDBJ whole genome shotgun (WGS) entry which is preliminary data.</text>
</comment>
<dbReference type="Proteomes" id="UP000603912">
    <property type="component" value="Unassembled WGS sequence"/>
</dbReference>
<reference evidence="1" key="2">
    <citation type="submission" date="2020-09" db="EMBL/GenBank/DDBJ databases">
        <authorList>
            <person name="Sun Q."/>
            <person name="Zhou Y."/>
        </authorList>
    </citation>
    <scope>NUCLEOTIDE SEQUENCE</scope>
    <source>
        <strain evidence="1">CGMCC 1.12214</strain>
    </source>
</reference>
<proteinExistence type="predicted"/>